<gene>
    <name evidence="4" type="ORF">M409DRAFT_27145</name>
</gene>
<sequence>MRERRRSLPDVPAIGGDESFDGLVRKLSVFFVSAIEAPHEWEELRREVYGPVLRPLVRYLVDEVQHEAIVCALLALRWHFAECETGDDRGINETRGLACELVAWRFVTHLTQRETIDFLCYDLPDTKKRSGSPAGNRDLEEADQVDNLEAAGHEQAPLLDGISPDMDESFYEEPRRSEYAEESDFATLFANLNALEIATVANAKAFLSQKSIQHVIECIWKGDIVFWETLSTYSSKRAKVYRKDRSDPFCRLRVPLYLKAFEVLFFAAFLTFYYVVLVQKHAGGVTGPEVLLYVWLVSFSYNELVEFWDAGSTFYATDFWSLWDLGIIFVGVAFFVARMIGLSRHDPVATDIAFDILSLEALFLVPRICSLLSLHPYFGMLIPVLKEMARHYPYHTKDFIKFLGLVAILYCGFSTSFTFLARGKYTLQEINFILIKVFFGSSYLGFDVAEEISPTIGTPLMFVFVCMTNILLITSLISLLSNKLDKVMLHARDEYLFVYSVFVLEASTSNRLTFFLPPLNLLPLLLRPLRLVMAPQKVRRARIVLLRATHWPFVLAILGYEHGRRLWADHRKSGSSAVSRALSHSPTSLRRRKALSSTRTPRLDQEPPPGRSTAVPPADDPVAAPETIEGLGTAVANLKTQVEQLTALLAKERQVKEGL</sequence>
<dbReference type="InterPro" id="IPR056336">
    <property type="entry name" value="YVC1_C"/>
</dbReference>
<evidence type="ECO:0000256" key="1">
    <source>
        <dbReference type="SAM" id="MobiDB-lite"/>
    </source>
</evidence>
<reference evidence="4" key="1">
    <citation type="journal article" date="2020" name="Stud. Mycol.">
        <title>101 Dothideomycetes genomes: a test case for predicting lifestyles and emergence of pathogens.</title>
        <authorList>
            <person name="Haridas S."/>
            <person name="Albert R."/>
            <person name="Binder M."/>
            <person name="Bloem J."/>
            <person name="Labutti K."/>
            <person name="Salamov A."/>
            <person name="Andreopoulos B."/>
            <person name="Baker S."/>
            <person name="Barry K."/>
            <person name="Bills G."/>
            <person name="Bluhm B."/>
            <person name="Cannon C."/>
            <person name="Castanera R."/>
            <person name="Culley D."/>
            <person name="Daum C."/>
            <person name="Ezra D."/>
            <person name="Gonzalez J."/>
            <person name="Henrissat B."/>
            <person name="Kuo A."/>
            <person name="Liang C."/>
            <person name="Lipzen A."/>
            <person name="Lutzoni F."/>
            <person name="Magnuson J."/>
            <person name="Mondo S."/>
            <person name="Nolan M."/>
            <person name="Ohm R."/>
            <person name="Pangilinan J."/>
            <person name="Park H.-J."/>
            <person name="Ramirez L."/>
            <person name="Alfaro M."/>
            <person name="Sun H."/>
            <person name="Tritt A."/>
            <person name="Yoshinaga Y."/>
            <person name="Zwiers L.-H."/>
            <person name="Turgeon B."/>
            <person name="Goodwin S."/>
            <person name="Spatafora J."/>
            <person name="Crous P."/>
            <person name="Grigoriev I."/>
        </authorList>
    </citation>
    <scope>NUCLEOTIDE SEQUENCE</scope>
    <source>
        <strain evidence="4">ATCC 36951</strain>
    </source>
</reference>
<name>A0A6A6C8F5_ZASCE</name>
<organism evidence="4 5">
    <name type="scientific">Zasmidium cellare ATCC 36951</name>
    <dbReference type="NCBI Taxonomy" id="1080233"/>
    <lineage>
        <taxon>Eukaryota</taxon>
        <taxon>Fungi</taxon>
        <taxon>Dikarya</taxon>
        <taxon>Ascomycota</taxon>
        <taxon>Pezizomycotina</taxon>
        <taxon>Dothideomycetes</taxon>
        <taxon>Dothideomycetidae</taxon>
        <taxon>Mycosphaerellales</taxon>
        <taxon>Mycosphaerellaceae</taxon>
        <taxon>Zasmidium</taxon>
    </lineage>
</organism>
<feature type="transmembrane region" description="Helical" evidence="2">
    <location>
        <begin position="432"/>
        <end position="449"/>
    </location>
</feature>
<dbReference type="OrthoDB" id="310870at2759"/>
<feature type="transmembrane region" description="Helical" evidence="2">
    <location>
        <begin position="352"/>
        <end position="379"/>
    </location>
</feature>
<dbReference type="PANTHER" id="PTHR35859:SF5">
    <property type="entry name" value="ION TRANSPORT DOMAIN-CONTAINING PROTEIN"/>
    <property type="match status" value="1"/>
</dbReference>
<feature type="transmembrane region" description="Helical" evidence="2">
    <location>
        <begin position="290"/>
        <end position="308"/>
    </location>
</feature>
<dbReference type="InterPro" id="IPR052971">
    <property type="entry name" value="TRP_calcium_channel"/>
</dbReference>
<evidence type="ECO:0000259" key="3">
    <source>
        <dbReference type="Pfam" id="PF23317"/>
    </source>
</evidence>
<keyword evidence="2" id="KW-0472">Membrane</keyword>
<feature type="region of interest" description="Disordered" evidence="1">
    <location>
        <begin position="577"/>
        <end position="628"/>
    </location>
</feature>
<evidence type="ECO:0000313" key="5">
    <source>
        <dbReference type="Proteomes" id="UP000799537"/>
    </source>
</evidence>
<protein>
    <recommendedName>
        <fullName evidence="3">Calcium channel YVC1-like C-terminal transmembrane domain-containing protein</fullName>
    </recommendedName>
</protein>
<feature type="transmembrane region" description="Helical" evidence="2">
    <location>
        <begin position="399"/>
        <end position="420"/>
    </location>
</feature>
<feature type="transmembrane region" description="Helical" evidence="2">
    <location>
        <begin position="461"/>
        <end position="480"/>
    </location>
</feature>
<dbReference type="Proteomes" id="UP000799537">
    <property type="component" value="Unassembled WGS sequence"/>
</dbReference>
<proteinExistence type="predicted"/>
<feature type="transmembrane region" description="Helical" evidence="2">
    <location>
        <begin position="256"/>
        <end position="278"/>
    </location>
</feature>
<dbReference type="RefSeq" id="XP_033663409.1">
    <property type="nucleotide sequence ID" value="XM_033808443.1"/>
</dbReference>
<keyword evidence="2" id="KW-1133">Transmembrane helix</keyword>
<keyword evidence="5" id="KW-1185">Reference proteome</keyword>
<dbReference type="AlphaFoldDB" id="A0A6A6C8F5"/>
<feature type="transmembrane region" description="Helical" evidence="2">
    <location>
        <begin position="320"/>
        <end position="340"/>
    </location>
</feature>
<evidence type="ECO:0000256" key="2">
    <source>
        <dbReference type="SAM" id="Phobius"/>
    </source>
</evidence>
<keyword evidence="2" id="KW-0812">Transmembrane</keyword>
<evidence type="ECO:0000313" key="4">
    <source>
        <dbReference type="EMBL" id="KAF2162520.1"/>
    </source>
</evidence>
<feature type="domain" description="Calcium channel YVC1-like C-terminal transmembrane" evidence="3">
    <location>
        <begin position="266"/>
        <end position="562"/>
    </location>
</feature>
<feature type="compositionally biased region" description="Low complexity" evidence="1">
    <location>
        <begin position="614"/>
        <end position="625"/>
    </location>
</feature>
<dbReference type="PANTHER" id="PTHR35859">
    <property type="entry name" value="NONSELECTIVE CATION CHANNEL PROTEIN"/>
    <property type="match status" value="1"/>
</dbReference>
<dbReference type="EMBL" id="ML993613">
    <property type="protein sequence ID" value="KAF2162520.1"/>
    <property type="molecule type" value="Genomic_DNA"/>
</dbReference>
<dbReference type="GeneID" id="54561715"/>
<feature type="compositionally biased region" description="Polar residues" evidence="1">
    <location>
        <begin position="577"/>
        <end position="588"/>
    </location>
</feature>
<dbReference type="Pfam" id="PF23317">
    <property type="entry name" value="YVC1_C"/>
    <property type="match status" value="1"/>
</dbReference>
<accession>A0A6A6C8F5</accession>